<dbReference type="KEGG" id="dhe:111602477"/>
<dbReference type="GeneID" id="111602477"/>
<dbReference type="CTD" id="34964"/>
<accession>A0A6J2SNB4</accession>
<sequence length="447" mass="51492">MDDTKHLLDQIIRKKFDLTQPTQRTNQSESFSCRKRKRIITKQTTVCVAKRARVIEPQLLDEQNVDYYRHMLTESQQWNTQTENVAIEQSQTIEVARTCLPEHTISVTHELTFTEIDQDIMWNNGFGESNQVDITAFEEFLPARNAVKRKSLDLCTTGALCYKMPRLATDTIMGHTNDNPQASNPSQELNLDMEVLAMSPKKAKTKSKRKMKLARDQVIKISRQELLRDREIYYKALERERLRKSKILKNNNTRNTLLSSFRQSQHFPDCLKRQLQLSSEQIESDCELTIRSIFGADYCDELSREILSVRPLSPKQTDALEIAALPALELEPTVQHSPPTIEVPQCGNNNNNNYITYNYDICNIDSLGIMMHLLSIWRNNPDLKSIDANKFVKSFPDRFKAALAFSHLLSLAKDGFIELTTKRNSLEIHEITLGAESNRLIEENLTN</sequence>
<evidence type="ECO:0000313" key="1">
    <source>
        <dbReference type="Proteomes" id="UP000504633"/>
    </source>
</evidence>
<organism evidence="1 2">
    <name type="scientific">Drosophila hydei</name>
    <name type="common">Fruit fly</name>
    <dbReference type="NCBI Taxonomy" id="7224"/>
    <lineage>
        <taxon>Eukaryota</taxon>
        <taxon>Metazoa</taxon>
        <taxon>Ecdysozoa</taxon>
        <taxon>Arthropoda</taxon>
        <taxon>Hexapoda</taxon>
        <taxon>Insecta</taxon>
        <taxon>Pterygota</taxon>
        <taxon>Neoptera</taxon>
        <taxon>Endopterygota</taxon>
        <taxon>Diptera</taxon>
        <taxon>Brachycera</taxon>
        <taxon>Muscomorpha</taxon>
        <taxon>Ephydroidea</taxon>
        <taxon>Drosophilidae</taxon>
        <taxon>Drosophila</taxon>
    </lineage>
</organism>
<dbReference type="RefSeq" id="XP_030079198.1">
    <property type="nucleotide sequence ID" value="XM_030223338.1"/>
</dbReference>
<gene>
    <name evidence="2" type="primary">LOC111602477</name>
</gene>
<dbReference type="AlphaFoldDB" id="A0A6J2SNB4"/>
<dbReference type="OrthoDB" id="7865022at2759"/>
<proteinExistence type="predicted"/>
<evidence type="ECO:0000313" key="2">
    <source>
        <dbReference type="RefSeq" id="XP_030079198.1"/>
    </source>
</evidence>
<reference evidence="2" key="1">
    <citation type="submission" date="2025-08" db="UniProtKB">
        <authorList>
            <consortium name="RefSeq"/>
        </authorList>
    </citation>
    <scope>IDENTIFICATION</scope>
    <source>
        <strain evidence="2">15085-1641.00</strain>
        <tissue evidence="2">Whole body</tissue>
    </source>
</reference>
<dbReference type="Proteomes" id="UP000504633">
    <property type="component" value="Unplaced"/>
</dbReference>
<protein>
    <submittedName>
        <fullName evidence="2">Uncharacterized protein LOC111602477</fullName>
    </submittedName>
</protein>
<name>A0A6J2SNB4_DROHY</name>
<dbReference type="OMA" id="LSECQMW"/>
<keyword evidence="1" id="KW-1185">Reference proteome</keyword>